<evidence type="ECO:0000256" key="2">
    <source>
        <dbReference type="ARBA" id="ARBA00022737"/>
    </source>
</evidence>
<evidence type="ECO:0000313" key="5">
    <source>
        <dbReference type="Proteomes" id="UP000694845"/>
    </source>
</evidence>
<dbReference type="PROSITE" id="PS50082">
    <property type="entry name" value="WD_REPEATS_2"/>
    <property type="match status" value="6"/>
</dbReference>
<dbReference type="OMA" id="KCQPLQL"/>
<dbReference type="PROSITE" id="PS00678">
    <property type="entry name" value="WD_REPEATS_1"/>
    <property type="match status" value="2"/>
</dbReference>
<dbReference type="PRINTS" id="PR00320">
    <property type="entry name" value="GPROTEINBRPT"/>
</dbReference>
<dbReference type="AlphaFoldDB" id="A0A8B7XSI8"/>
<dbReference type="InterPro" id="IPR050995">
    <property type="entry name" value="WD-F-box_domain-protein"/>
</dbReference>
<sequence length="461" mass="51549">MGENEEKVLLASLIDDVKAFLTLEIPALLPEELTERIFGFLSAKDLCRAALCSRAWRERANSDALWSGLCKERGWQRYGTVTNLSREVPLSPSFTDISHTTPTFHFDNILTGHQVLSPTCKWKQVYMRAWHLERNWCRGRYRVAPVMRGHREKVTCLDCDGTVLVSGSVDKTVRVWDLVSGECTRVLEGHTDSVTCLRLKTGIVMTGCSDGFVRVYDVKSGLCQMVFSGHERGVQCLCVEGETVVSASDDRSIRVWSLSQGICTQILRGHSDDIEALSCHGNLVVSTSWDTTLRLWDISHTGECLHTLQGHTEVVFCCQFDQRIVVSGSGDGLVKVWSTQSGECLRTLEGHDGDVYCLCFNENVIASGSADSTIRLWTHMGELLRVMCEHIGVVRCMCLRGNRLVSGGDRKKIVVWDAQNGDLLNVVHRNPSLVHTMWMNDTRLVTASPESPGTITFLSYW</sequence>
<feature type="repeat" description="WD" evidence="3">
    <location>
        <begin position="267"/>
        <end position="299"/>
    </location>
</feature>
<dbReference type="KEGG" id="aplc:110975112"/>
<dbReference type="SUPFAM" id="SSF50978">
    <property type="entry name" value="WD40 repeat-like"/>
    <property type="match status" value="1"/>
</dbReference>
<protein>
    <submittedName>
        <fullName evidence="6">F-box/WD repeat-containing protein 7-like</fullName>
    </submittedName>
</protein>
<dbReference type="Pfam" id="PF00400">
    <property type="entry name" value="WD40"/>
    <property type="match status" value="6"/>
</dbReference>
<keyword evidence="5" id="KW-1185">Reference proteome</keyword>
<gene>
    <name evidence="6" type="primary">LOC110975112</name>
</gene>
<dbReference type="InterPro" id="IPR019775">
    <property type="entry name" value="WD40_repeat_CS"/>
</dbReference>
<dbReference type="OrthoDB" id="19711at2759"/>
<feature type="repeat" description="WD" evidence="3">
    <location>
        <begin position="147"/>
        <end position="186"/>
    </location>
</feature>
<dbReference type="PROSITE" id="PS50181">
    <property type="entry name" value="FBOX"/>
    <property type="match status" value="1"/>
</dbReference>
<dbReference type="SMART" id="SM00320">
    <property type="entry name" value="WD40"/>
    <property type="match status" value="7"/>
</dbReference>
<dbReference type="Pfam" id="PF12937">
    <property type="entry name" value="F-box-like"/>
    <property type="match status" value="1"/>
</dbReference>
<organism evidence="5 6">
    <name type="scientific">Acanthaster planci</name>
    <name type="common">Crown-of-thorns starfish</name>
    <dbReference type="NCBI Taxonomy" id="133434"/>
    <lineage>
        <taxon>Eukaryota</taxon>
        <taxon>Metazoa</taxon>
        <taxon>Echinodermata</taxon>
        <taxon>Eleutherozoa</taxon>
        <taxon>Asterozoa</taxon>
        <taxon>Asteroidea</taxon>
        <taxon>Valvatacea</taxon>
        <taxon>Valvatida</taxon>
        <taxon>Acanthasteridae</taxon>
        <taxon>Acanthaster</taxon>
    </lineage>
</organism>
<dbReference type="CDD" id="cd00200">
    <property type="entry name" value="WD40"/>
    <property type="match status" value="1"/>
</dbReference>
<dbReference type="Gene3D" id="1.20.1280.50">
    <property type="match status" value="1"/>
</dbReference>
<feature type="repeat" description="WD" evidence="3">
    <location>
        <begin position="308"/>
        <end position="347"/>
    </location>
</feature>
<evidence type="ECO:0000259" key="4">
    <source>
        <dbReference type="PROSITE" id="PS50181"/>
    </source>
</evidence>
<accession>A0A8B7XSI8</accession>
<reference evidence="6" key="1">
    <citation type="submission" date="2025-08" db="UniProtKB">
        <authorList>
            <consortium name="RefSeq"/>
        </authorList>
    </citation>
    <scope>IDENTIFICATION</scope>
</reference>
<dbReference type="SUPFAM" id="SSF81383">
    <property type="entry name" value="F-box domain"/>
    <property type="match status" value="1"/>
</dbReference>
<evidence type="ECO:0000313" key="6">
    <source>
        <dbReference type="RefSeq" id="XP_022082955.1"/>
    </source>
</evidence>
<dbReference type="InterPro" id="IPR020472">
    <property type="entry name" value="WD40_PAC1"/>
</dbReference>
<dbReference type="InterPro" id="IPR001810">
    <property type="entry name" value="F-box_dom"/>
</dbReference>
<dbReference type="GeneID" id="110975112"/>
<dbReference type="PROSITE" id="PS50294">
    <property type="entry name" value="WD_REPEATS_REGION"/>
    <property type="match status" value="5"/>
</dbReference>
<dbReference type="InterPro" id="IPR036047">
    <property type="entry name" value="F-box-like_dom_sf"/>
</dbReference>
<dbReference type="PANTHER" id="PTHR14604">
    <property type="entry name" value="WD40 REPEAT PF20"/>
    <property type="match status" value="1"/>
</dbReference>
<dbReference type="Proteomes" id="UP000694845">
    <property type="component" value="Unplaced"/>
</dbReference>
<dbReference type="RefSeq" id="XP_022082955.1">
    <property type="nucleotide sequence ID" value="XM_022227263.1"/>
</dbReference>
<dbReference type="Gene3D" id="2.130.10.10">
    <property type="entry name" value="YVTN repeat-like/Quinoprotein amine dehydrogenase"/>
    <property type="match status" value="2"/>
</dbReference>
<feature type="repeat" description="WD" evidence="3">
    <location>
        <begin position="348"/>
        <end position="377"/>
    </location>
</feature>
<feature type="domain" description="F-box" evidence="4">
    <location>
        <begin position="29"/>
        <end position="69"/>
    </location>
</feature>
<dbReference type="InterPro" id="IPR001680">
    <property type="entry name" value="WD40_rpt"/>
</dbReference>
<keyword evidence="1 3" id="KW-0853">WD repeat</keyword>
<evidence type="ECO:0000256" key="3">
    <source>
        <dbReference type="PROSITE-ProRule" id="PRU00221"/>
    </source>
</evidence>
<proteinExistence type="predicted"/>
<feature type="repeat" description="WD" evidence="3">
    <location>
        <begin position="227"/>
        <end position="266"/>
    </location>
</feature>
<dbReference type="InterPro" id="IPR015943">
    <property type="entry name" value="WD40/YVTN_repeat-like_dom_sf"/>
</dbReference>
<name>A0A8B7XSI8_ACAPL</name>
<keyword evidence="2" id="KW-0677">Repeat</keyword>
<dbReference type="PANTHER" id="PTHR14604:SF4">
    <property type="entry name" value="F-BOX DOMAIN-CONTAINING PROTEIN"/>
    <property type="match status" value="1"/>
</dbReference>
<evidence type="ECO:0000256" key="1">
    <source>
        <dbReference type="ARBA" id="ARBA00022574"/>
    </source>
</evidence>
<dbReference type="SMART" id="SM00256">
    <property type="entry name" value="FBOX"/>
    <property type="match status" value="1"/>
</dbReference>
<feature type="repeat" description="WD" evidence="3">
    <location>
        <begin position="187"/>
        <end position="226"/>
    </location>
</feature>
<dbReference type="InterPro" id="IPR036322">
    <property type="entry name" value="WD40_repeat_dom_sf"/>
</dbReference>